<keyword evidence="4" id="KW-1185">Reference proteome</keyword>
<evidence type="ECO:0000313" key="4">
    <source>
        <dbReference type="Proteomes" id="UP000193010"/>
    </source>
</evidence>
<evidence type="ECO:0000313" key="3">
    <source>
        <dbReference type="EMBL" id="ORV55112.1"/>
    </source>
</evidence>
<dbReference type="InterPro" id="IPR042099">
    <property type="entry name" value="ANL_N_sf"/>
</dbReference>
<dbReference type="EMBL" id="LQOV01000007">
    <property type="protein sequence ID" value="ORV55112.1"/>
    <property type="molecule type" value="Genomic_DNA"/>
</dbReference>
<dbReference type="PANTHER" id="PTHR22754:SF32">
    <property type="entry name" value="DISCO-INTERACTING PROTEIN 2"/>
    <property type="match status" value="1"/>
</dbReference>
<evidence type="ECO:0000259" key="2">
    <source>
        <dbReference type="Pfam" id="PF00501"/>
    </source>
</evidence>
<dbReference type="SUPFAM" id="SSF56801">
    <property type="entry name" value="Acetyl-CoA synthetase-like"/>
    <property type="match status" value="1"/>
</dbReference>
<dbReference type="PROSITE" id="PS00455">
    <property type="entry name" value="AMP_BINDING"/>
    <property type="match status" value="1"/>
</dbReference>
<dbReference type="GO" id="GO:0016874">
    <property type="term" value="F:ligase activity"/>
    <property type="evidence" value="ECO:0007669"/>
    <property type="project" value="UniProtKB-KW"/>
</dbReference>
<gene>
    <name evidence="3" type="ORF">AWC05_14735</name>
</gene>
<evidence type="ECO:0000256" key="1">
    <source>
        <dbReference type="ARBA" id="ARBA00006432"/>
    </source>
</evidence>
<sequence length="524" mass="55049">MSELAAAVTRSMQTATSELAVFDKETSGWQRRPWPEVHGLAEAIAAWLLDHDRPTAVGLVGEPSVEFVAAIQGSWLTGAAISILPGPVRGAELRHWAESTLARFAEIGVGAVLSHGSHLESLQAAPDAGITVEDLAIAARTNRSASGLPHADSTGYAILQGTAGSTGSPKTAMLSPGAVLSNMRGVDQRFGFDVSRDVVCSWLPVFHDMGLTCVLSAMLAGLPLWLASPTAFSASPFNWLKWLSESRATLTAAPNLAYNILGKYAALVSDVDLGAMRVAINGGEPVDCEGFARFAEAMAPFGFDADALAPSYGLAESTCAVSLPAPGTGLNFTTVSDDTGAHKYAVLGEAVPGMEIRVLTGDRNAGTTDREIGNIEIRGTSMMDGYRGHPAIDRDGWFPTGDLGFFDDGGLVVCGRAKEIISIAGRNIFPTEIELIAAQVSGVREGCVVALGIGERTARPGLVVAAEFKGDDQSQARSEMIQRIASVCGIVPADVVFMSPGSLPRTSSGKLRRLEVRRTLELVD</sequence>
<comment type="caution">
    <text evidence="3">The sequence shown here is derived from an EMBL/GenBank/DDBJ whole genome shotgun (WGS) entry which is preliminary data.</text>
</comment>
<protein>
    <submittedName>
        <fullName evidence="3">Long-chain fatty acid--CoA ligase</fullName>
    </submittedName>
</protein>
<dbReference type="PANTHER" id="PTHR22754">
    <property type="entry name" value="DISCO-INTERACTING PROTEIN 2 DIP2 -RELATED"/>
    <property type="match status" value="1"/>
</dbReference>
<accession>A0A1X1UE52</accession>
<reference evidence="3 4" key="1">
    <citation type="submission" date="2016-01" db="EMBL/GenBank/DDBJ databases">
        <title>The new phylogeny of the genus Mycobacterium.</title>
        <authorList>
            <person name="Tarcisio F."/>
            <person name="Conor M."/>
            <person name="Antonella G."/>
            <person name="Elisabetta G."/>
            <person name="Giulia F.S."/>
            <person name="Sara T."/>
            <person name="Anna F."/>
            <person name="Clotilde B."/>
            <person name="Roberto B."/>
            <person name="Veronica D.S."/>
            <person name="Fabio R."/>
            <person name="Monica P."/>
            <person name="Olivier J."/>
            <person name="Enrico T."/>
            <person name="Nicola S."/>
        </authorList>
    </citation>
    <scope>NUCLEOTIDE SEQUENCE [LARGE SCALE GENOMIC DNA]</scope>
    <source>
        <strain evidence="3 4">DSM 44852</strain>
    </source>
</reference>
<dbReference type="GO" id="GO:0070566">
    <property type="term" value="F:adenylyltransferase activity"/>
    <property type="evidence" value="ECO:0007669"/>
    <property type="project" value="TreeGrafter"/>
</dbReference>
<organism evidence="3 4">
    <name type="scientific">Mycobacterium florentinum</name>
    <dbReference type="NCBI Taxonomy" id="292462"/>
    <lineage>
        <taxon>Bacteria</taxon>
        <taxon>Bacillati</taxon>
        <taxon>Actinomycetota</taxon>
        <taxon>Actinomycetes</taxon>
        <taxon>Mycobacteriales</taxon>
        <taxon>Mycobacteriaceae</taxon>
        <taxon>Mycobacterium</taxon>
        <taxon>Mycobacterium simiae complex</taxon>
    </lineage>
</organism>
<dbReference type="InterPro" id="IPR045851">
    <property type="entry name" value="AMP-bd_C_sf"/>
</dbReference>
<dbReference type="STRING" id="292462.AWC05_14735"/>
<feature type="domain" description="AMP-dependent synthetase/ligase" evidence="2">
    <location>
        <begin position="19"/>
        <end position="386"/>
    </location>
</feature>
<dbReference type="GO" id="GO:0006633">
    <property type="term" value="P:fatty acid biosynthetic process"/>
    <property type="evidence" value="ECO:0007669"/>
    <property type="project" value="TreeGrafter"/>
</dbReference>
<dbReference type="Proteomes" id="UP000193010">
    <property type="component" value="Unassembled WGS sequence"/>
</dbReference>
<keyword evidence="3" id="KW-0436">Ligase</keyword>
<dbReference type="Gene3D" id="3.30.300.30">
    <property type="match status" value="1"/>
</dbReference>
<dbReference type="AlphaFoldDB" id="A0A1X1UE52"/>
<comment type="similarity">
    <text evidence="1">Belongs to the ATP-dependent AMP-binding enzyme family.</text>
</comment>
<dbReference type="GO" id="GO:0005886">
    <property type="term" value="C:plasma membrane"/>
    <property type="evidence" value="ECO:0007669"/>
    <property type="project" value="TreeGrafter"/>
</dbReference>
<dbReference type="Gene3D" id="3.40.50.12780">
    <property type="entry name" value="N-terminal domain of ligase-like"/>
    <property type="match status" value="1"/>
</dbReference>
<dbReference type="OrthoDB" id="3671040at2"/>
<name>A0A1X1UE52_MYCFL</name>
<dbReference type="InterPro" id="IPR020845">
    <property type="entry name" value="AMP-binding_CS"/>
</dbReference>
<dbReference type="RefSeq" id="WP_085220903.1">
    <property type="nucleotide sequence ID" value="NZ_AP022576.1"/>
</dbReference>
<dbReference type="NCBIfam" id="NF004510">
    <property type="entry name" value="PRK05851.1"/>
    <property type="match status" value="1"/>
</dbReference>
<dbReference type="InterPro" id="IPR000873">
    <property type="entry name" value="AMP-dep_synth/lig_dom"/>
</dbReference>
<proteinExistence type="inferred from homology"/>
<dbReference type="Pfam" id="PF00501">
    <property type="entry name" value="AMP-binding"/>
    <property type="match status" value="1"/>
</dbReference>